<evidence type="ECO:0000259" key="2">
    <source>
        <dbReference type="PROSITE" id="PS50835"/>
    </source>
</evidence>
<dbReference type="PROSITE" id="PS50835">
    <property type="entry name" value="IG_LIKE"/>
    <property type="match status" value="1"/>
</dbReference>
<dbReference type="Gene3D" id="2.60.40.10">
    <property type="entry name" value="Immunoglobulins"/>
    <property type="match status" value="1"/>
</dbReference>
<gene>
    <name evidence="3" type="ORF">E2C01_082748</name>
</gene>
<dbReference type="SUPFAM" id="SSF48726">
    <property type="entry name" value="Immunoglobulin"/>
    <property type="match status" value="1"/>
</dbReference>
<sequence length="94" mass="10610">MPRAPRLPSLPSAILLQTMPPLSVQIQPPEPWPLTAGREYLVLCVVIGARPPPTVTWWFGHQRVLQSSLENSQKRLPGMHSPSFLELHNNRLTE</sequence>
<proteinExistence type="predicted"/>
<dbReference type="InterPro" id="IPR013162">
    <property type="entry name" value="CD80_C2-set"/>
</dbReference>
<dbReference type="InterPro" id="IPR013783">
    <property type="entry name" value="Ig-like_fold"/>
</dbReference>
<dbReference type="InterPro" id="IPR036179">
    <property type="entry name" value="Ig-like_dom_sf"/>
</dbReference>
<evidence type="ECO:0000313" key="4">
    <source>
        <dbReference type="Proteomes" id="UP000324222"/>
    </source>
</evidence>
<dbReference type="OrthoDB" id="8825892at2759"/>
<name>A0A5B7J4K9_PORTR</name>
<keyword evidence="1" id="KW-1015">Disulfide bond</keyword>
<dbReference type="AlphaFoldDB" id="A0A5B7J4K9"/>
<dbReference type="InterPro" id="IPR007110">
    <property type="entry name" value="Ig-like_dom"/>
</dbReference>
<reference evidence="3 4" key="1">
    <citation type="submission" date="2019-05" db="EMBL/GenBank/DDBJ databases">
        <title>Another draft genome of Portunus trituberculatus and its Hox gene families provides insights of decapod evolution.</title>
        <authorList>
            <person name="Jeong J.-H."/>
            <person name="Song I."/>
            <person name="Kim S."/>
            <person name="Choi T."/>
            <person name="Kim D."/>
            <person name="Ryu S."/>
            <person name="Kim W."/>
        </authorList>
    </citation>
    <scope>NUCLEOTIDE SEQUENCE [LARGE SCALE GENOMIC DNA]</scope>
    <source>
        <tissue evidence="3">Muscle</tissue>
    </source>
</reference>
<accession>A0A5B7J4K9</accession>
<dbReference type="Pfam" id="PF08205">
    <property type="entry name" value="C2-set_2"/>
    <property type="match status" value="1"/>
</dbReference>
<comment type="caution">
    <text evidence="3">The sequence shown here is derived from an EMBL/GenBank/DDBJ whole genome shotgun (WGS) entry which is preliminary data.</text>
</comment>
<protein>
    <recommendedName>
        <fullName evidence="2">Ig-like domain-containing protein</fullName>
    </recommendedName>
</protein>
<dbReference type="EMBL" id="VSRR010075885">
    <property type="protein sequence ID" value="MPC87868.1"/>
    <property type="molecule type" value="Genomic_DNA"/>
</dbReference>
<dbReference type="Proteomes" id="UP000324222">
    <property type="component" value="Unassembled WGS sequence"/>
</dbReference>
<evidence type="ECO:0000256" key="1">
    <source>
        <dbReference type="ARBA" id="ARBA00023157"/>
    </source>
</evidence>
<feature type="domain" description="Ig-like" evidence="2">
    <location>
        <begin position="20"/>
        <end position="94"/>
    </location>
</feature>
<keyword evidence="4" id="KW-1185">Reference proteome</keyword>
<evidence type="ECO:0000313" key="3">
    <source>
        <dbReference type="EMBL" id="MPC87868.1"/>
    </source>
</evidence>
<organism evidence="3 4">
    <name type="scientific">Portunus trituberculatus</name>
    <name type="common">Swimming crab</name>
    <name type="synonym">Neptunus trituberculatus</name>
    <dbReference type="NCBI Taxonomy" id="210409"/>
    <lineage>
        <taxon>Eukaryota</taxon>
        <taxon>Metazoa</taxon>
        <taxon>Ecdysozoa</taxon>
        <taxon>Arthropoda</taxon>
        <taxon>Crustacea</taxon>
        <taxon>Multicrustacea</taxon>
        <taxon>Malacostraca</taxon>
        <taxon>Eumalacostraca</taxon>
        <taxon>Eucarida</taxon>
        <taxon>Decapoda</taxon>
        <taxon>Pleocyemata</taxon>
        <taxon>Brachyura</taxon>
        <taxon>Eubrachyura</taxon>
        <taxon>Portunoidea</taxon>
        <taxon>Portunidae</taxon>
        <taxon>Portuninae</taxon>
        <taxon>Portunus</taxon>
    </lineage>
</organism>